<reference evidence="2 3" key="1">
    <citation type="journal article" date="2019" name="Int. J. Syst. Evol. Microbiol.">
        <title>The Global Catalogue of Microorganisms (GCM) 10K type strain sequencing project: providing services to taxonomists for standard genome sequencing and annotation.</title>
        <authorList>
            <consortium name="The Broad Institute Genomics Platform"/>
            <consortium name="The Broad Institute Genome Sequencing Center for Infectious Disease"/>
            <person name="Wu L."/>
            <person name="Ma J."/>
        </authorList>
    </citation>
    <scope>NUCLEOTIDE SEQUENCE [LARGE SCALE GENOMIC DNA]</scope>
    <source>
        <strain evidence="2 3">JCM 10303</strain>
    </source>
</reference>
<dbReference type="Pfam" id="PF13581">
    <property type="entry name" value="HATPase_c_2"/>
    <property type="match status" value="1"/>
</dbReference>
<dbReference type="Proteomes" id="UP001500729">
    <property type="component" value="Unassembled WGS sequence"/>
</dbReference>
<feature type="domain" description="Histidine kinase/HSP90-like ATPase" evidence="1">
    <location>
        <begin position="24"/>
        <end position="121"/>
    </location>
</feature>
<name>A0ABN1CZW3_SACER</name>
<dbReference type="InterPro" id="IPR036890">
    <property type="entry name" value="HATPase_C_sf"/>
</dbReference>
<protein>
    <submittedName>
        <fullName evidence="2">Anti-sigma regulatory factor</fullName>
    </submittedName>
</protein>
<dbReference type="InterPro" id="IPR003594">
    <property type="entry name" value="HATPase_dom"/>
</dbReference>
<accession>A0ABN1CZW3</accession>
<dbReference type="EMBL" id="BAAAGS010000019">
    <property type="protein sequence ID" value="GAA0530460.1"/>
    <property type="molecule type" value="Genomic_DNA"/>
</dbReference>
<organism evidence="2 3">
    <name type="scientific">Saccharopolyspora erythraea</name>
    <name type="common">Streptomyces erythraeus</name>
    <dbReference type="NCBI Taxonomy" id="1836"/>
    <lineage>
        <taxon>Bacteria</taxon>
        <taxon>Bacillati</taxon>
        <taxon>Actinomycetota</taxon>
        <taxon>Actinomycetes</taxon>
        <taxon>Pseudonocardiales</taxon>
        <taxon>Pseudonocardiaceae</taxon>
        <taxon>Saccharopolyspora</taxon>
    </lineage>
</organism>
<keyword evidence="3" id="KW-1185">Reference proteome</keyword>
<evidence type="ECO:0000313" key="2">
    <source>
        <dbReference type="EMBL" id="GAA0530460.1"/>
    </source>
</evidence>
<comment type="caution">
    <text evidence="2">The sequence shown here is derived from an EMBL/GenBank/DDBJ whole genome shotgun (WGS) entry which is preliminary data.</text>
</comment>
<dbReference type="Gene3D" id="3.30.565.10">
    <property type="entry name" value="Histidine kinase-like ATPase, C-terminal domain"/>
    <property type="match status" value="1"/>
</dbReference>
<proteinExistence type="predicted"/>
<evidence type="ECO:0000313" key="3">
    <source>
        <dbReference type="Proteomes" id="UP001500729"/>
    </source>
</evidence>
<sequence>MVEQQMVDGQPGAAVSNAVEIRVAAQPGPLAVMRAVAGDLAIRADFDVDAIADVRLAVDEACATLIALAMPGTWLTCRFRTEHDRLVFTAEVVSEHAAAPRTDTFGWRVLTALADEISSAHDPAGDGTHVVRVELAKSRAEVPG</sequence>
<gene>
    <name evidence="2" type="ORF">GCM10009533_32100</name>
</gene>
<evidence type="ECO:0000259" key="1">
    <source>
        <dbReference type="Pfam" id="PF13581"/>
    </source>
</evidence>